<feature type="non-terminal residue" evidence="1">
    <location>
        <position position="1"/>
    </location>
</feature>
<feature type="non-terminal residue" evidence="1">
    <location>
        <position position="383"/>
    </location>
</feature>
<comment type="caution">
    <text evidence="1">The sequence shown here is derived from an EMBL/GenBank/DDBJ whole genome shotgun (WGS) entry which is preliminary data.</text>
</comment>
<reference evidence="1" key="1">
    <citation type="journal article" date="2023" name="IScience">
        <title>Live-bearing cockroach genome reveals convergent evolutionary mechanisms linked to viviparity in insects and beyond.</title>
        <authorList>
            <person name="Fouks B."/>
            <person name="Harrison M.C."/>
            <person name="Mikhailova A.A."/>
            <person name="Marchal E."/>
            <person name="English S."/>
            <person name="Carruthers M."/>
            <person name="Jennings E.C."/>
            <person name="Chiamaka E.L."/>
            <person name="Frigard R.A."/>
            <person name="Pippel M."/>
            <person name="Attardo G.M."/>
            <person name="Benoit J.B."/>
            <person name="Bornberg-Bauer E."/>
            <person name="Tobe S.S."/>
        </authorList>
    </citation>
    <scope>NUCLEOTIDE SEQUENCE</scope>
    <source>
        <strain evidence="1">Stay&amp;Tobe</strain>
    </source>
</reference>
<dbReference type="Proteomes" id="UP001233999">
    <property type="component" value="Unassembled WGS sequence"/>
</dbReference>
<dbReference type="PRINTS" id="PR01217">
    <property type="entry name" value="PRICHEXTENSN"/>
</dbReference>
<gene>
    <name evidence="1" type="ORF">L9F63_028322</name>
</gene>
<protein>
    <recommendedName>
        <fullName evidence="3">Double-strand-break repair protein rad21-like protein</fullName>
    </recommendedName>
</protein>
<evidence type="ECO:0008006" key="3">
    <source>
        <dbReference type="Google" id="ProtNLM"/>
    </source>
</evidence>
<sequence length="383" mass="41633">GVNSLAVQHTEQTTLLQNEEESFALAPVDASALRGFTKTKRKRKLIVDEIKNISGEEMKAQLSDTSDIVTTLDLAPPTKRLMHWKETGGVEKLFALPGRTIRARGLSKIYQRHLTSRAAENYDFGMIGDENEEDLALEQVREADHSEEEVSRPRRRYCKQEIAIQPPATPAQYMPPPTPQQPDVSDMSAQLAAMTSPGTPAPASILQPPTPGIPPPPPTPGLPTPTPILAPPTPGMPPTPVMVTPVPMLAPPTPGMIPATPIPPTPLAMDVEMPQIPPDSVVHSILEQHGPALVPAMTPAPQTPAVEQIAPETPAPVPQLPEEQMPHNGEHGLRCATWRDLEDFDHVFGCKHERIPLADKKMENNPLMANMGYDDQHPPATTT</sequence>
<name>A0AAD7ZUT5_DIPPU</name>
<keyword evidence="2" id="KW-1185">Reference proteome</keyword>
<accession>A0AAD7ZUT5</accession>
<evidence type="ECO:0000313" key="2">
    <source>
        <dbReference type="Proteomes" id="UP001233999"/>
    </source>
</evidence>
<organism evidence="1 2">
    <name type="scientific">Diploptera punctata</name>
    <name type="common">Pacific beetle cockroach</name>
    <dbReference type="NCBI Taxonomy" id="6984"/>
    <lineage>
        <taxon>Eukaryota</taxon>
        <taxon>Metazoa</taxon>
        <taxon>Ecdysozoa</taxon>
        <taxon>Arthropoda</taxon>
        <taxon>Hexapoda</taxon>
        <taxon>Insecta</taxon>
        <taxon>Pterygota</taxon>
        <taxon>Neoptera</taxon>
        <taxon>Polyneoptera</taxon>
        <taxon>Dictyoptera</taxon>
        <taxon>Blattodea</taxon>
        <taxon>Blaberoidea</taxon>
        <taxon>Blaberidae</taxon>
        <taxon>Diplopterinae</taxon>
        <taxon>Diploptera</taxon>
    </lineage>
</organism>
<evidence type="ECO:0000313" key="1">
    <source>
        <dbReference type="EMBL" id="KAJ9587106.1"/>
    </source>
</evidence>
<proteinExistence type="predicted"/>
<reference evidence="1" key="2">
    <citation type="submission" date="2023-05" db="EMBL/GenBank/DDBJ databases">
        <authorList>
            <person name="Fouks B."/>
        </authorList>
    </citation>
    <scope>NUCLEOTIDE SEQUENCE</scope>
    <source>
        <strain evidence="1">Stay&amp;Tobe</strain>
        <tissue evidence="1">Testes</tissue>
    </source>
</reference>
<dbReference type="InterPro" id="IPR049589">
    <property type="entry name" value="NXP1_M-like"/>
</dbReference>
<dbReference type="CDD" id="cd21792">
    <property type="entry name" value="Rad21_Rec8_M_NXP1-like"/>
    <property type="match status" value="1"/>
</dbReference>
<dbReference type="AlphaFoldDB" id="A0AAD7ZUT5"/>
<dbReference type="EMBL" id="JASPKZ010006635">
    <property type="protein sequence ID" value="KAJ9587106.1"/>
    <property type="molecule type" value="Genomic_DNA"/>
</dbReference>